<evidence type="ECO:0000256" key="6">
    <source>
        <dbReference type="ARBA" id="ARBA00023186"/>
    </source>
</evidence>
<keyword evidence="6" id="KW-0143">Chaperone</keyword>
<dbReference type="PROSITE" id="PS50059">
    <property type="entry name" value="FKBP_PPIASE"/>
    <property type="match status" value="1"/>
</dbReference>
<name>A0A3L8Q1H8_9GAMM</name>
<evidence type="ECO:0000256" key="8">
    <source>
        <dbReference type="ARBA" id="ARBA00037071"/>
    </source>
</evidence>
<feature type="domain" description="PPIase FKBP-type" evidence="11">
    <location>
        <begin position="6"/>
        <end position="80"/>
    </location>
</feature>
<dbReference type="GO" id="GO:0005737">
    <property type="term" value="C:cytoplasm"/>
    <property type="evidence" value="ECO:0007669"/>
    <property type="project" value="UniProtKB-SubCell"/>
</dbReference>
<dbReference type="InterPro" id="IPR046357">
    <property type="entry name" value="PPIase_dom_sf"/>
</dbReference>
<organism evidence="12 13">
    <name type="scientific">Parashewanella curva</name>
    <dbReference type="NCBI Taxonomy" id="2338552"/>
    <lineage>
        <taxon>Bacteria</taxon>
        <taxon>Pseudomonadati</taxon>
        <taxon>Pseudomonadota</taxon>
        <taxon>Gammaproteobacteria</taxon>
        <taxon>Alteromonadales</taxon>
        <taxon>Shewanellaceae</taxon>
        <taxon>Parashewanella</taxon>
    </lineage>
</organism>
<gene>
    <name evidence="12" type="ORF">D5018_01770</name>
</gene>
<dbReference type="InterPro" id="IPR001179">
    <property type="entry name" value="PPIase_FKBP_dom"/>
</dbReference>
<dbReference type="SUPFAM" id="SSF54534">
    <property type="entry name" value="FKBP-like"/>
    <property type="match status" value="1"/>
</dbReference>
<keyword evidence="5 9" id="KW-0697">Rotamase</keyword>
<dbReference type="Gene3D" id="3.10.50.40">
    <property type="match status" value="1"/>
</dbReference>
<evidence type="ECO:0000256" key="1">
    <source>
        <dbReference type="ARBA" id="ARBA00000971"/>
    </source>
</evidence>
<evidence type="ECO:0000256" key="9">
    <source>
        <dbReference type="PROSITE-ProRule" id="PRU00277"/>
    </source>
</evidence>
<evidence type="ECO:0000313" key="13">
    <source>
        <dbReference type="Proteomes" id="UP000281474"/>
    </source>
</evidence>
<dbReference type="AlphaFoldDB" id="A0A3L8Q1H8"/>
<dbReference type="Pfam" id="PF00254">
    <property type="entry name" value="FKBP_C"/>
    <property type="match status" value="1"/>
</dbReference>
<evidence type="ECO:0000256" key="4">
    <source>
        <dbReference type="ARBA" id="ARBA00022490"/>
    </source>
</evidence>
<reference evidence="12 13" key="1">
    <citation type="submission" date="2018-09" db="EMBL/GenBank/DDBJ databases">
        <title>Phylogeny of the Shewanellaceae, and recommendation for two new genera, Pseudoshewanella and Parashewanella.</title>
        <authorList>
            <person name="Wang G."/>
        </authorList>
    </citation>
    <scope>NUCLEOTIDE SEQUENCE [LARGE SCALE GENOMIC DNA]</scope>
    <source>
        <strain evidence="12 13">C51</strain>
    </source>
</reference>
<keyword evidence="4" id="KW-0963">Cytoplasm</keyword>
<dbReference type="PANTHER" id="PTHR47861">
    <property type="entry name" value="FKBP-TYPE PEPTIDYL-PROLYL CIS-TRANS ISOMERASE SLYD"/>
    <property type="match status" value="1"/>
</dbReference>
<comment type="catalytic activity">
    <reaction evidence="1 9 10">
        <text>[protein]-peptidylproline (omega=180) = [protein]-peptidylproline (omega=0)</text>
        <dbReference type="Rhea" id="RHEA:16237"/>
        <dbReference type="Rhea" id="RHEA-COMP:10747"/>
        <dbReference type="Rhea" id="RHEA-COMP:10748"/>
        <dbReference type="ChEBI" id="CHEBI:83833"/>
        <dbReference type="ChEBI" id="CHEBI:83834"/>
        <dbReference type="EC" id="5.2.1.8"/>
    </reaction>
</comment>
<comment type="subcellular location">
    <subcellularLocation>
        <location evidence="2">Cytoplasm</location>
    </subcellularLocation>
</comment>
<dbReference type="OrthoDB" id="9808891at2"/>
<dbReference type="PANTHER" id="PTHR47861:SF3">
    <property type="entry name" value="FKBP-TYPE PEPTIDYL-PROLYL CIS-TRANS ISOMERASE SLYD"/>
    <property type="match status" value="1"/>
</dbReference>
<evidence type="ECO:0000256" key="2">
    <source>
        <dbReference type="ARBA" id="ARBA00004496"/>
    </source>
</evidence>
<dbReference type="EMBL" id="QZEI01000003">
    <property type="protein sequence ID" value="RLV61445.1"/>
    <property type="molecule type" value="Genomic_DNA"/>
</dbReference>
<dbReference type="GO" id="GO:0003755">
    <property type="term" value="F:peptidyl-prolyl cis-trans isomerase activity"/>
    <property type="evidence" value="ECO:0007669"/>
    <property type="project" value="UniProtKB-UniRule"/>
</dbReference>
<proteinExistence type="inferred from homology"/>
<evidence type="ECO:0000256" key="3">
    <source>
        <dbReference type="ARBA" id="ARBA00006577"/>
    </source>
</evidence>
<comment type="similarity">
    <text evidence="3 10">Belongs to the FKBP-type PPIase family.</text>
</comment>
<comment type="caution">
    <text evidence="12">The sequence shown here is derived from an EMBL/GenBank/DDBJ whole genome shotgun (WGS) entry which is preliminary data.</text>
</comment>
<evidence type="ECO:0000313" key="12">
    <source>
        <dbReference type="EMBL" id="RLV61445.1"/>
    </source>
</evidence>
<keyword evidence="13" id="KW-1185">Reference proteome</keyword>
<protein>
    <recommendedName>
        <fullName evidence="10">Peptidyl-prolyl cis-trans isomerase</fullName>
        <ecNumber evidence="10">5.2.1.8</ecNumber>
    </recommendedName>
</protein>
<dbReference type="EC" id="5.2.1.8" evidence="10"/>
<dbReference type="Proteomes" id="UP000281474">
    <property type="component" value="Unassembled WGS sequence"/>
</dbReference>
<keyword evidence="7 9" id="KW-0413">Isomerase</keyword>
<evidence type="ECO:0000256" key="10">
    <source>
        <dbReference type="RuleBase" id="RU003915"/>
    </source>
</evidence>
<dbReference type="GO" id="GO:0042026">
    <property type="term" value="P:protein refolding"/>
    <property type="evidence" value="ECO:0007669"/>
    <property type="project" value="UniProtKB-ARBA"/>
</dbReference>
<sequence>MKITKHSAVTVHYRLSEKTGELIEDSFAAEPMYYLHGANNMIPALESALEGKAKGEKVDVEVAAKDAYGEPQEELIQEVPLTAFGEIEDIVPGMRFMAETDNGQVPVVVTEVKDESIIVDGNHPLTGKDLSFHLEVVDVREATEEEVAHGHIHAPGASCGH</sequence>
<accession>A0A3L8Q1H8</accession>
<evidence type="ECO:0000256" key="5">
    <source>
        <dbReference type="ARBA" id="ARBA00023110"/>
    </source>
</evidence>
<evidence type="ECO:0000259" key="11">
    <source>
        <dbReference type="PROSITE" id="PS50059"/>
    </source>
</evidence>
<evidence type="ECO:0000256" key="7">
    <source>
        <dbReference type="ARBA" id="ARBA00023235"/>
    </source>
</evidence>
<comment type="function">
    <text evidence="8">Also involved in hydrogenase metallocenter assembly, probably by participating in the nickel insertion step. This function in hydrogenase biosynthesis requires chaperone activity and the presence of the metal-binding domain, but not PPIase activity.</text>
</comment>